<comment type="caution">
    <text evidence="2">The sequence shown here is derived from an EMBL/GenBank/DDBJ whole genome shotgun (WGS) entry which is preliminary data.</text>
</comment>
<keyword evidence="1" id="KW-0812">Transmembrane</keyword>
<accession>A0A0J1GHG5</accession>
<feature type="transmembrane region" description="Helical" evidence="1">
    <location>
        <begin position="101"/>
        <end position="123"/>
    </location>
</feature>
<feature type="transmembrane region" description="Helical" evidence="1">
    <location>
        <begin position="70"/>
        <end position="89"/>
    </location>
</feature>
<dbReference type="PATRIC" id="fig|754436.4.peg.4092"/>
<keyword evidence="3" id="KW-1185">Reference proteome</keyword>
<proteinExistence type="predicted"/>
<keyword evidence="1" id="KW-0472">Membrane</keyword>
<evidence type="ECO:0000256" key="1">
    <source>
        <dbReference type="SAM" id="Phobius"/>
    </source>
</evidence>
<name>A0A0J1GHG5_9GAMM</name>
<evidence type="ECO:0000313" key="2">
    <source>
        <dbReference type="EMBL" id="KLU99162.1"/>
    </source>
</evidence>
<organism evidence="2 3">
    <name type="scientific">Photobacterium aphoticum</name>
    <dbReference type="NCBI Taxonomy" id="754436"/>
    <lineage>
        <taxon>Bacteria</taxon>
        <taxon>Pseudomonadati</taxon>
        <taxon>Pseudomonadota</taxon>
        <taxon>Gammaproteobacteria</taxon>
        <taxon>Vibrionales</taxon>
        <taxon>Vibrionaceae</taxon>
        <taxon>Photobacterium</taxon>
    </lineage>
</organism>
<reference evidence="2 3" key="1">
    <citation type="submission" date="2015-05" db="EMBL/GenBank/DDBJ databases">
        <title>Photobacterium galathea sp. nov.</title>
        <authorList>
            <person name="Machado H."/>
            <person name="Gram L."/>
        </authorList>
    </citation>
    <scope>NUCLEOTIDE SEQUENCE [LARGE SCALE GENOMIC DNA]</scope>
    <source>
        <strain evidence="2 3">DSM 25995</strain>
    </source>
</reference>
<feature type="transmembrane region" description="Helical" evidence="1">
    <location>
        <begin position="45"/>
        <end position="63"/>
    </location>
</feature>
<feature type="transmembrane region" description="Helical" evidence="1">
    <location>
        <begin position="12"/>
        <end position="33"/>
    </location>
</feature>
<dbReference type="AlphaFoldDB" id="A0A0J1GHG5"/>
<evidence type="ECO:0000313" key="3">
    <source>
        <dbReference type="Proteomes" id="UP000036426"/>
    </source>
</evidence>
<dbReference type="EMBL" id="LDOV01000037">
    <property type="protein sequence ID" value="KLU99162.1"/>
    <property type="molecule type" value="Genomic_DNA"/>
</dbReference>
<dbReference type="Proteomes" id="UP000036426">
    <property type="component" value="Unassembled WGS sequence"/>
</dbReference>
<gene>
    <name evidence="2" type="ORF">ABT58_19335</name>
</gene>
<keyword evidence="1" id="KW-1133">Transmembrane helix</keyword>
<sequence>MVIMSRKRSKILFYGLTGLYFAYTLALLFFPHAVTLDMSSPLVELYSGISTLVMIIALYAHAFDKAFLPIRLVEVIIVNTIVCALWSYIETVRDDFALMSVFEIIAYTALYLILYPPIIAAMADLRSR</sequence>
<protein>
    <submittedName>
        <fullName evidence="2">Uncharacterized protein</fullName>
    </submittedName>
</protein>